<dbReference type="Proteomes" id="UP000050863">
    <property type="component" value="Unassembled WGS sequence"/>
</dbReference>
<gene>
    <name evidence="1" type="ORF">CQ12_03450</name>
</gene>
<dbReference type="InterPro" id="IPR018679">
    <property type="entry name" value="DUF2161"/>
</dbReference>
<accession>A0A0R3KIN5</accession>
<evidence type="ECO:0000313" key="1">
    <source>
        <dbReference type="EMBL" id="KRQ95655.1"/>
    </source>
</evidence>
<protein>
    <recommendedName>
        <fullName evidence="3">DUF2161 domain-containing phosphodiesterase</fullName>
    </recommendedName>
</protein>
<dbReference type="STRING" id="280332.CQ12_03450"/>
<evidence type="ECO:0000313" key="2">
    <source>
        <dbReference type="Proteomes" id="UP000050863"/>
    </source>
</evidence>
<evidence type="ECO:0008006" key="3">
    <source>
        <dbReference type="Google" id="ProtNLM"/>
    </source>
</evidence>
<organism evidence="1 2">
    <name type="scientific">Bradyrhizobium jicamae</name>
    <dbReference type="NCBI Taxonomy" id="280332"/>
    <lineage>
        <taxon>Bacteria</taxon>
        <taxon>Pseudomonadati</taxon>
        <taxon>Pseudomonadota</taxon>
        <taxon>Alphaproteobacteria</taxon>
        <taxon>Hyphomicrobiales</taxon>
        <taxon>Nitrobacteraceae</taxon>
        <taxon>Bradyrhizobium</taxon>
    </lineage>
</organism>
<reference evidence="1 2" key="1">
    <citation type="submission" date="2014-03" db="EMBL/GenBank/DDBJ databases">
        <title>Bradyrhizobium valentinum sp. nov., isolated from effective nodules of Lupinus mariae-josephae, a lupine endemic of basic-lime soils in Eastern Spain.</title>
        <authorList>
            <person name="Duran D."/>
            <person name="Rey L."/>
            <person name="Navarro A."/>
            <person name="Busquets A."/>
            <person name="Imperial J."/>
            <person name="Ruiz-Argueso T."/>
        </authorList>
    </citation>
    <scope>NUCLEOTIDE SEQUENCE [LARGE SCALE GENOMIC DNA]</scope>
    <source>
        <strain evidence="1 2">PAC68</strain>
    </source>
</reference>
<dbReference type="Pfam" id="PF09929">
    <property type="entry name" value="DUF2161"/>
    <property type="match status" value="1"/>
</dbReference>
<dbReference type="AlphaFoldDB" id="A0A0R3KIN5"/>
<name>A0A0R3KIN5_9BRAD</name>
<comment type="caution">
    <text evidence="1">The sequence shown here is derived from an EMBL/GenBank/DDBJ whole genome shotgun (WGS) entry which is preliminary data.</text>
</comment>
<proteinExistence type="predicted"/>
<dbReference type="OrthoDB" id="9795163at2"/>
<keyword evidence="2" id="KW-1185">Reference proteome</keyword>
<sequence>METALYLPVKRFLEKLGFTVKGEVGGCDLVALSGDDPPIVVIGELKLSFNLELILQAVDRAGAADEVWLAAKLSARGKGRESDARYRNLCRRLGFGMLAVTSTGDVEVIVKPPTSAPRRDPKKRSRLIAEHRKRKGDPVLGGSTRAPIMTAYRQQALACASALSSGPQRVRDLRAQIPDAGKILLHNVYGWFDRAERGIYVLTDAGHAALKRWPQQPLDLTAAGNSAP</sequence>
<dbReference type="RefSeq" id="WP_057839941.1">
    <property type="nucleotide sequence ID" value="NZ_LLXZ01000205.1"/>
</dbReference>
<dbReference type="EMBL" id="LLXZ01000205">
    <property type="protein sequence ID" value="KRQ95655.1"/>
    <property type="molecule type" value="Genomic_DNA"/>
</dbReference>